<feature type="compositionally biased region" description="Acidic residues" evidence="1">
    <location>
        <begin position="972"/>
        <end position="983"/>
    </location>
</feature>
<dbReference type="Proteomes" id="UP000247647">
    <property type="component" value="Unassembled WGS sequence"/>
</dbReference>
<dbReference type="PANTHER" id="PTHR24148">
    <property type="entry name" value="ANKYRIN REPEAT DOMAIN-CONTAINING PROTEIN 39 HOMOLOG-RELATED"/>
    <property type="match status" value="1"/>
</dbReference>
<dbReference type="InterPro" id="IPR010730">
    <property type="entry name" value="HET"/>
</dbReference>
<dbReference type="PANTHER" id="PTHR24148:SF78">
    <property type="entry name" value="HETEROKARYON INCOMPATIBILITY DOMAIN-CONTAINING PROTEIN"/>
    <property type="match status" value="1"/>
</dbReference>
<reference evidence="3" key="1">
    <citation type="submission" date="2016-12" db="EMBL/GenBank/DDBJ databases">
        <title>The genomes of Aspergillus section Nigri reveals drivers in fungal speciation.</title>
        <authorList>
            <consortium name="DOE Joint Genome Institute"/>
            <person name="Vesth T.C."/>
            <person name="Nybo J."/>
            <person name="Theobald S."/>
            <person name="Brandl J."/>
            <person name="Frisvad J.C."/>
            <person name="Nielsen K.F."/>
            <person name="Lyhne E.K."/>
            <person name="Kogle M.E."/>
            <person name="Kuo A."/>
            <person name="Riley R."/>
            <person name="Clum A."/>
            <person name="Nolan M."/>
            <person name="Lipzen A."/>
            <person name="Salamov A."/>
            <person name="Henrissat B."/>
            <person name="Wiebenga A."/>
            <person name="De Vries R.P."/>
            <person name="Grigoriev I.V."/>
            <person name="Mortensen U.H."/>
            <person name="Andersen M.R."/>
            <person name="Baker S.E."/>
        </authorList>
    </citation>
    <scope>NUCLEOTIDE SEQUENCE [LARGE SCALE GENOMIC DNA]</scope>
    <source>
        <strain evidence="3">CBS 115656</strain>
    </source>
</reference>
<dbReference type="OrthoDB" id="3477286at2759"/>
<accession>A0A318YEL7</accession>
<dbReference type="EMBL" id="KZ821469">
    <property type="protein sequence ID" value="PYH32067.1"/>
    <property type="molecule type" value="Genomic_DNA"/>
</dbReference>
<dbReference type="GeneID" id="37129276"/>
<feature type="region of interest" description="Disordered" evidence="1">
    <location>
        <begin position="938"/>
        <end position="983"/>
    </location>
</feature>
<gene>
    <name evidence="3" type="ORF">BO87DRAFT_417513</name>
</gene>
<protein>
    <recommendedName>
        <fullName evidence="2">Heterokaryon incompatibility domain-containing protein</fullName>
    </recommendedName>
</protein>
<sequence length="983" mass="109003">MSPGLECNSDLTGPAFTYTEVPLESPHSTTRMIRLLPNKDNDTEIECELFNYDLTSGSGADSHLYEALSYDDLNEKTEQIPLMRTIYAQAQHVTVWLEEAYEDGDKALEGLQCLAEGQDIDIEGCGKLCVDLFRRAWFRRIWVLQEVGVARHIYIMCGFAQINEHAFCEGLKRLGRPLDYQEMIGPIAFLIKRALVRPKFEFGSQGTLTIGELVGMYCYHNATEKHDKIYALLGLSAEPPTPALTPNYAFPWDHVFRQVINHIFPECSVKTWPGSDIVIIRGLGWALGHICSVKHVSDFGQQKVKVYLNDTARLFGYESQWEAGWELQTFFAQVFSPGDVVFLLQGASRPSIIRLCNDHLRIITPAVTLCKNRLRESLEGTGQEWHTPGGSHEALLVESWREAELLDMAPAYQEQSLEAEYRRNNITRIMAGVAMGALALKKPEYEDIAHLLVLSGTDDSIASRLTKASAKNIRRFPDTSMQSLFSSEQDDLSISEEMVTAVAENDGPCGYKIMELLFQLQGSSLPISEEVVEAAAGNSGKHGDQVMKTIYRHRGEFFPISEEVVKAAAGNTGIKATKILKLLLKAEGEAIPISGEVLKAAAGNRSIYGFEILKIIVHHRGQNLPVSEDVIINAMKNYKWGYDNIHYLLECCDRKVPVSEALLKAAVARHVRLLRLLIEQGEESLPVSEEVVKAAAGCVTGNESLELLLQYGEKSIPISEEVIKVAAGNEMHGDRILEVLFQYAEGSLSMSEEVIKVAAGNIRSGDKILALLFQHAEGSLSISEEVVKAAARNEISGDIMLEILFQQEGKRIHMSEEVVKTAAQNEGSGPALMEFLFQQKGDKLPVTEEVVKAAAENEDSGHKVMEILIQQKGERLPVTEEVVKKATGNKWCGHHIMELLFQQRGKKVPVTEEVLEAAAENTRCGAKILEILQPKRSLQTTVTESPEVPEISESAERSDSSESSESSLSSDELGEEDQSEIIV</sequence>
<evidence type="ECO:0000259" key="2">
    <source>
        <dbReference type="Pfam" id="PF06985"/>
    </source>
</evidence>
<dbReference type="AlphaFoldDB" id="A0A318YEL7"/>
<organism evidence="3 4">
    <name type="scientific">Aspergillus neoniger (strain CBS 115656)</name>
    <dbReference type="NCBI Taxonomy" id="1448310"/>
    <lineage>
        <taxon>Eukaryota</taxon>
        <taxon>Fungi</taxon>
        <taxon>Dikarya</taxon>
        <taxon>Ascomycota</taxon>
        <taxon>Pezizomycotina</taxon>
        <taxon>Eurotiomycetes</taxon>
        <taxon>Eurotiomycetidae</taxon>
        <taxon>Eurotiales</taxon>
        <taxon>Aspergillaceae</taxon>
        <taxon>Aspergillus</taxon>
        <taxon>Aspergillus subgen. Circumdati</taxon>
    </lineage>
</organism>
<dbReference type="RefSeq" id="XP_025477545.1">
    <property type="nucleotide sequence ID" value="XM_025626820.1"/>
</dbReference>
<dbReference type="Pfam" id="PF23397">
    <property type="entry name" value="DUF7104"/>
    <property type="match status" value="11"/>
</dbReference>
<dbReference type="InterPro" id="IPR052895">
    <property type="entry name" value="HetReg/Transcr_Mod"/>
</dbReference>
<name>A0A318YEL7_ASPNB</name>
<feature type="compositionally biased region" description="Low complexity" evidence="1">
    <location>
        <begin position="961"/>
        <end position="971"/>
    </location>
</feature>
<keyword evidence="4" id="KW-1185">Reference proteome</keyword>
<dbReference type="Gene3D" id="1.20.5.340">
    <property type="match status" value="2"/>
</dbReference>
<evidence type="ECO:0000256" key="1">
    <source>
        <dbReference type="SAM" id="MobiDB-lite"/>
    </source>
</evidence>
<feature type="domain" description="Heterokaryon incompatibility" evidence="2">
    <location>
        <begin position="71"/>
        <end position="146"/>
    </location>
</feature>
<dbReference type="Pfam" id="PF06985">
    <property type="entry name" value="HET"/>
    <property type="match status" value="1"/>
</dbReference>
<proteinExistence type="predicted"/>
<dbReference type="InterPro" id="IPR055530">
    <property type="entry name" value="DUF7104"/>
</dbReference>
<evidence type="ECO:0000313" key="3">
    <source>
        <dbReference type="EMBL" id="PYH32067.1"/>
    </source>
</evidence>
<evidence type="ECO:0000313" key="4">
    <source>
        <dbReference type="Proteomes" id="UP000247647"/>
    </source>
</evidence>